<evidence type="ECO:0000313" key="1">
    <source>
        <dbReference type="EMBL" id="OQX15456.1"/>
    </source>
</evidence>
<protein>
    <submittedName>
        <fullName evidence="1">Uncharacterized protein</fullName>
    </submittedName>
</protein>
<reference evidence="1 2" key="1">
    <citation type="submission" date="2017-01" db="EMBL/GenBank/DDBJ databases">
        <title>Novel large sulfur bacteria in the metagenomes of groundwater-fed chemosynthetic microbial mats in the Lake Huron basin.</title>
        <authorList>
            <person name="Sharrar A.M."/>
            <person name="Flood B.E."/>
            <person name="Bailey J.V."/>
            <person name="Jones D.S."/>
            <person name="Biddanda B."/>
            <person name="Ruberg S.A."/>
            <person name="Marcus D.N."/>
            <person name="Dick G.J."/>
        </authorList>
    </citation>
    <scope>NUCLEOTIDE SEQUENCE [LARGE SCALE GENOMIC DNA]</scope>
    <source>
        <strain evidence="1">A8</strain>
    </source>
</reference>
<organism evidence="1 2">
    <name type="scientific">Thiothrix lacustris</name>
    <dbReference type="NCBI Taxonomy" id="525917"/>
    <lineage>
        <taxon>Bacteria</taxon>
        <taxon>Pseudomonadati</taxon>
        <taxon>Pseudomonadota</taxon>
        <taxon>Gammaproteobacteria</taxon>
        <taxon>Thiotrichales</taxon>
        <taxon>Thiotrichaceae</taxon>
        <taxon>Thiothrix</taxon>
    </lineage>
</organism>
<gene>
    <name evidence="1" type="ORF">BWK73_06865</name>
</gene>
<evidence type="ECO:0000313" key="2">
    <source>
        <dbReference type="Proteomes" id="UP000192491"/>
    </source>
</evidence>
<comment type="caution">
    <text evidence="1">The sequence shown here is derived from an EMBL/GenBank/DDBJ whole genome shotgun (WGS) entry which is preliminary data.</text>
</comment>
<dbReference type="EMBL" id="MTEJ01000014">
    <property type="protein sequence ID" value="OQX15456.1"/>
    <property type="molecule type" value="Genomic_DNA"/>
</dbReference>
<name>A0A1Y1QWE2_9GAMM</name>
<sequence length="117" mass="13598">MKQFFSLETEKNRKSEYMNSVTSEINLISNYTLTDIDNTNFIHQHSESINRIVSKINQGINENIAYDADELYNHSKAIKLKTEEIIIKKTIYEIEKQQKSLKSKLSRLASILEVETA</sequence>
<proteinExistence type="predicted"/>
<accession>A0A1Y1QWE2</accession>
<dbReference type="AlphaFoldDB" id="A0A1Y1QWE2"/>
<dbReference type="Proteomes" id="UP000192491">
    <property type="component" value="Unassembled WGS sequence"/>
</dbReference>